<evidence type="ECO:0000256" key="2">
    <source>
        <dbReference type="RuleBase" id="RU362080"/>
    </source>
</evidence>
<evidence type="ECO:0000313" key="3">
    <source>
        <dbReference type="EMBL" id="GBR73281.1"/>
    </source>
</evidence>
<proteinExistence type="inferred from homology"/>
<comment type="function">
    <text evidence="2">Antitoxin component of a type II toxin-antitoxin (TA) system.</text>
</comment>
<dbReference type="Pfam" id="PF02604">
    <property type="entry name" value="PhdYeFM_antitox"/>
    <property type="match status" value="1"/>
</dbReference>
<comment type="similarity">
    <text evidence="1 2">Belongs to the phD/YefM antitoxin family.</text>
</comment>
<reference evidence="3 4" key="1">
    <citation type="journal article" date="2019" name="ISME J.">
        <title>Genome analyses of uncultured TG2/ZB3 bacteria in 'Margulisbacteria' specifically attached to ectosymbiotic spirochetes of protists in the termite gut.</title>
        <authorList>
            <person name="Utami Y.D."/>
            <person name="Kuwahara H."/>
            <person name="Igai K."/>
            <person name="Murakami T."/>
            <person name="Sugaya K."/>
            <person name="Morikawa T."/>
            <person name="Nagura Y."/>
            <person name="Yuki M."/>
            <person name="Deevong P."/>
            <person name="Inoue T."/>
            <person name="Kihara K."/>
            <person name="Lo N."/>
            <person name="Yamada A."/>
            <person name="Ohkuma M."/>
            <person name="Hongoh Y."/>
        </authorList>
    </citation>
    <scope>NUCLEOTIDE SEQUENCE [LARGE SCALE GENOMIC DNA]</scope>
    <source>
        <strain evidence="3">NkOx7-01</strain>
    </source>
</reference>
<comment type="caution">
    <text evidence="3">The sequence shown here is derived from an EMBL/GenBank/DDBJ whole genome shotgun (WGS) entry which is preliminary data.</text>
</comment>
<accession>A0A388TAL6</accession>
<sequence>MRDVHVRPVRDLRNNYPQVESLLDNHGQVILTKHGRGAAVLINFEDYTEIAEYTHYKYVAEKLREAEAEAAKPTAKWLDYKTVIRKLRKKYNA</sequence>
<dbReference type="Proteomes" id="UP000269352">
    <property type="component" value="Unassembled WGS sequence"/>
</dbReference>
<dbReference type="Gene3D" id="3.40.1620.10">
    <property type="entry name" value="YefM-like domain"/>
    <property type="match status" value="1"/>
</dbReference>
<keyword evidence="4" id="KW-1185">Reference proteome</keyword>
<dbReference type="InterPro" id="IPR006442">
    <property type="entry name" value="Antitoxin_Phd/YefM"/>
</dbReference>
<evidence type="ECO:0000256" key="1">
    <source>
        <dbReference type="ARBA" id="ARBA00009981"/>
    </source>
</evidence>
<name>A0A388TAL6_TERA1</name>
<dbReference type="NCBIfam" id="TIGR01552">
    <property type="entry name" value="phd_fam"/>
    <property type="match status" value="1"/>
</dbReference>
<dbReference type="InterPro" id="IPR036165">
    <property type="entry name" value="YefM-like_sf"/>
</dbReference>
<gene>
    <name evidence="3" type="ORF">NO1_0691</name>
</gene>
<evidence type="ECO:0000313" key="4">
    <source>
        <dbReference type="Proteomes" id="UP000269352"/>
    </source>
</evidence>
<protein>
    <recommendedName>
        <fullName evidence="2">Antitoxin</fullName>
    </recommendedName>
</protein>
<dbReference type="EMBL" id="BGZN01000008">
    <property type="protein sequence ID" value="GBR73281.1"/>
    <property type="molecule type" value="Genomic_DNA"/>
</dbReference>
<organism evidence="3 4">
    <name type="scientific">Termititenax aidoneus</name>
    <dbReference type="NCBI Taxonomy" id="2218524"/>
    <lineage>
        <taxon>Bacteria</taxon>
        <taxon>Bacillati</taxon>
        <taxon>Candidatus Margulisiibacteriota</taxon>
        <taxon>Candidatus Termititenacia</taxon>
        <taxon>Candidatus Termititenacales</taxon>
        <taxon>Candidatus Termititenacaceae</taxon>
        <taxon>Candidatus Termititenax</taxon>
    </lineage>
</organism>
<dbReference type="AlphaFoldDB" id="A0A388TAL6"/>
<dbReference type="SUPFAM" id="SSF143120">
    <property type="entry name" value="YefM-like"/>
    <property type="match status" value="1"/>
</dbReference>